<sequence length="215" mass="23949">MPFSQDNLHREEKIVLDLHPHWIMLAKGVVILVAAILFGGFVKFGWKPTGTMGDFASGMAALFVIGALLYFLQRWIAWISTNFVVTTDRCIYREGIIAKKGIEIPLDRINTVFFNQGIIDRMVGAGTLTIESAGEHGEQTFEDVRNPIGVQQELYQQMEDNENRKFDRGRSPATPLSVADEIAKLAALRDDGHITHAEFESQKAALLGQQPPPVV</sequence>
<protein>
    <submittedName>
        <fullName evidence="4">Unannotated protein</fullName>
    </submittedName>
</protein>
<keyword evidence="1" id="KW-0472">Membrane</keyword>
<dbReference type="InterPro" id="IPR005182">
    <property type="entry name" value="YdbS-like_PH"/>
</dbReference>
<dbReference type="PANTHER" id="PTHR37938:SF1">
    <property type="entry name" value="BLL0215 PROTEIN"/>
    <property type="match status" value="1"/>
</dbReference>
<dbReference type="AlphaFoldDB" id="A0A6J7MS95"/>
<evidence type="ECO:0000256" key="1">
    <source>
        <dbReference type="SAM" id="Phobius"/>
    </source>
</evidence>
<name>A0A6J7MS95_9ZZZZ</name>
<feature type="transmembrane region" description="Helical" evidence="1">
    <location>
        <begin position="21"/>
        <end position="42"/>
    </location>
</feature>
<dbReference type="Pfam" id="PF03703">
    <property type="entry name" value="bPH_2"/>
    <property type="match status" value="1"/>
</dbReference>
<dbReference type="Pfam" id="PF09851">
    <property type="entry name" value="SHOCT"/>
    <property type="match status" value="1"/>
</dbReference>
<feature type="domain" description="SHOCT" evidence="3">
    <location>
        <begin position="180"/>
        <end position="207"/>
    </location>
</feature>
<accession>A0A6J7MS95</accession>
<dbReference type="EMBL" id="CAFBOG010000086">
    <property type="protein sequence ID" value="CAB4981263.1"/>
    <property type="molecule type" value="Genomic_DNA"/>
</dbReference>
<evidence type="ECO:0000259" key="2">
    <source>
        <dbReference type="Pfam" id="PF03703"/>
    </source>
</evidence>
<keyword evidence="1" id="KW-0812">Transmembrane</keyword>
<proteinExistence type="predicted"/>
<keyword evidence="1" id="KW-1133">Transmembrane helix</keyword>
<organism evidence="4">
    <name type="scientific">freshwater metagenome</name>
    <dbReference type="NCBI Taxonomy" id="449393"/>
    <lineage>
        <taxon>unclassified sequences</taxon>
        <taxon>metagenomes</taxon>
        <taxon>ecological metagenomes</taxon>
    </lineage>
</organism>
<evidence type="ECO:0000313" key="4">
    <source>
        <dbReference type="EMBL" id="CAB4981263.1"/>
    </source>
</evidence>
<reference evidence="4" key="1">
    <citation type="submission" date="2020-05" db="EMBL/GenBank/DDBJ databases">
        <authorList>
            <person name="Chiriac C."/>
            <person name="Salcher M."/>
            <person name="Ghai R."/>
            <person name="Kavagutti S V."/>
        </authorList>
    </citation>
    <scope>NUCLEOTIDE SEQUENCE</scope>
</reference>
<gene>
    <name evidence="4" type="ORF">UFOPK3914_01034</name>
</gene>
<dbReference type="InterPro" id="IPR018649">
    <property type="entry name" value="SHOCT"/>
</dbReference>
<evidence type="ECO:0000259" key="3">
    <source>
        <dbReference type="Pfam" id="PF09851"/>
    </source>
</evidence>
<feature type="transmembrane region" description="Helical" evidence="1">
    <location>
        <begin position="54"/>
        <end position="72"/>
    </location>
</feature>
<feature type="domain" description="YdbS-like PH" evidence="2">
    <location>
        <begin position="78"/>
        <end position="137"/>
    </location>
</feature>
<dbReference type="PANTHER" id="PTHR37938">
    <property type="entry name" value="BLL0215 PROTEIN"/>
    <property type="match status" value="1"/>
</dbReference>